<dbReference type="PANTHER" id="PTHR21621:SF4">
    <property type="entry name" value="GLUTATHIONE SYNTHETASE"/>
    <property type="match status" value="1"/>
</dbReference>
<comment type="similarity">
    <text evidence="10">Belongs to the prokaryotic GSH synthase family.</text>
</comment>
<evidence type="ECO:0000256" key="5">
    <source>
        <dbReference type="ARBA" id="ARBA00022723"/>
    </source>
</evidence>
<dbReference type="GO" id="GO:0005737">
    <property type="term" value="C:cytoplasm"/>
    <property type="evidence" value="ECO:0007669"/>
    <property type="project" value="TreeGrafter"/>
</dbReference>
<dbReference type="InterPro" id="IPR016185">
    <property type="entry name" value="PreATP-grasp_dom_sf"/>
</dbReference>
<dbReference type="GO" id="GO:0004363">
    <property type="term" value="F:glutathione synthase activity"/>
    <property type="evidence" value="ECO:0007669"/>
    <property type="project" value="UniProtKB-UniRule"/>
</dbReference>
<comment type="catalytic activity">
    <reaction evidence="10">
        <text>gamma-L-glutamyl-L-cysteine + glycine + ATP = glutathione + ADP + phosphate + H(+)</text>
        <dbReference type="Rhea" id="RHEA:13557"/>
        <dbReference type="ChEBI" id="CHEBI:15378"/>
        <dbReference type="ChEBI" id="CHEBI:30616"/>
        <dbReference type="ChEBI" id="CHEBI:43474"/>
        <dbReference type="ChEBI" id="CHEBI:57305"/>
        <dbReference type="ChEBI" id="CHEBI:57925"/>
        <dbReference type="ChEBI" id="CHEBI:58173"/>
        <dbReference type="ChEBI" id="CHEBI:456216"/>
        <dbReference type="EC" id="6.3.2.3"/>
    </reaction>
</comment>
<evidence type="ECO:0000256" key="6">
    <source>
        <dbReference type="ARBA" id="ARBA00022741"/>
    </source>
</evidence>
<evidence type="ECO:0000256" key="2">
    <source>
        <dbReference type="ARBA" id="ARBA00001946"/>
    </source>
</evidence>
<dbReference type="Gene3D" id="3.30.470.20">
    <property type="entry name" value="ATP-grasp fold, B domain"/>
    <property type="match status" value="1"/>
</dbReference>
<evidence type="ECO:0000313" key="12">
    <source>
        <dbReference type="EMBL" id="VVC75085.1"/>
    </source>
</evidence>
<feature type="domain" description="ATP-grasp" evidence="11">
    <location>
        <begin position="135"/>
        <end position="321"/>
    </location>
</feature>
<keyword evidence="13" id="KW-1185">Reference proteome</keyword>
<dbReference type="KEGG" id="asip:AQUSIP_03610"/>
<keyword evidence="4 10" id="KW-0317">Glutathione biosynthesis</keyword>
<dbReference type="InterPro" id="IPR006284">
    <property type="entry name" value="Glut_synth_pro"/>
</dbReference>
<dbReference type="PROSITE" id="PS50975">
    <property type="entry name" value="ATP_GRASP"/>
    <property type="match status" value="1"/>
</dbReference>
<dbReference type="Gene3D" id="3.30.1490.20">
    <property type="entry name" value="ATP-grasp fold, A domain"/>
    <property type="match status" value="1"/>
</dbReference>
<comment type="cofactor">
    <cofactor evidence="1">
        <name>Mn(2+)</name>
        <dbReference type="ChEBI" id="CHEBI:29035"/>
    </cofactor>
</comment>
<organism evidence="12 13">
    <name type="scientific">Aquicella siphonis</name>
    <dbReference type="NCBI Taxonomy" id="254247"/>
    <lineage>
        <taxon>Bacteria</taxon>
        <taxon>Pseudomonadati</taxon>
        <taxon>Pseudomonadota</taxon>
        <taxon>Gammaproteobacteria</taxon>
        <taxon>Legionellales</taxon>
        <taxon>Coxiellaceae</taxon>
        <taxon>Aquicella</taxon>
    </lineage>
</organism>
<dbReference type="FunFam" id="3.40.50.20:FF:000009">
    <property type="entry name" value="Glutathione synthetase"/>
    <property type="match status" value="1"/>
</dbReference>
<dbReference type="Proteomes" id="UP000324194">
    <property type="component" value="Chromosome 1"/>
</dbReference>
<dbReference type="Gene3D" id="3.40.50.20">
    <property type="match status" value="1"/>
</dbReference>
<evidence type="ECO:0000256" key="1">
    <source>
        <dbReference type="ARBA" id="ARBA00001936"/>
    </source>
</evidence>
<dbReference type="InterPro" id="IPR013815">
    <property type="entry name" value="ATP_grasp_subdomain_1"/>
</dbReference>
<dbReference type="NCBIfam" id="TIGR01380">
    <property type="entry name" value="glut_syn"/>
    <property type="match status" value="1"/>
</dbReference>
<evidence type="ECO:0000256" key="8">
    <source>
        <dbReference type="ARBA" id="ARBA00022842"/>
    </source>
</evidence>
<dbReference type="InterPro" id="IPR004218">
    <property type="entry name" value="GSHS_ATP-bd"/>
</dbReference>
<evidence type="ECO:0000256" key="7">
    <source>
        <dbReference type="ARBA" id="ARBA00022840"/>
    </source>
</evidence>
<proteinExistence type="inferred from homology"/>
<dbReference type="EMBL" id="LR699119">
    <property type="protein sequence ID" value="VVC75085.1"/>
    <property type="molecule type" value="Genomic_DNA"/>
</dbReference>
<protein>
    <recommendedName>
        <fullName evidence="10">Glutathione synthetase</fullName>
        <ecNumber evidence="10">6.3.2.3</ecNumber>
    </recommendedName>
    <alternativeName>
        <fullName evidence="10">GSH synthetase</fullName>
        <shortName evidence="10">GSH-S</shortName>
        <shortName evidence="10">GSHase</shortName>
    </alternativeName>
    <alternativeName>
        <fullName evidence="10">Glutathione synthase</fullName>
    </alternativeName>
</protein>
<dbReference type="GO" id="GO:0046872">
    <property type="term" value="F:metal ion binding"/>
    <property type="evidence" value="ECO:0007669"/>
    <property type="project" value="UniProtKB-KW"/>
</dbReference>
<dbReference type="EC" id="6.3.2.3" evidence="10"/>
<evidence type="ECO:0000256" key="9">
    <source>
        <dbReference type="ARBA" id="ARBA00023211"/>
    </source>
</evidence>
<dbReference type="HAMAP" id="MF_00162">
    <property type="entry name" value="GSH_S"/>
    <property type="match status" value="1"/>
</dbReference>
<dbReference type="AlphaFoldDB" id="A0A5E4PEP6"/>
<dbReference type="GO" id="GO:0005524">
    <property type="term" value="F:ATP binding"/>
    <property type="evidence" value="ECO:0007669"/>
    <property type="project" value="UniProtKB-UniRule"/>
</dbReference>
<dbReference type="Pfam" id="PF02951">
    <property type="entry name" value="GSH-S_N"/>
    <property type="match status" value="1"/>
</dbReference>
<accession>A0A5E4PEP6</accession>
<keyword evidence="3 10" id="KW-0436">Ligase</keyword>
<evidence type="ECO:0000256" key="10">
    <source>
        <dbReference type="HAMAP-Rule" id="MF_00162"/>
    </source>
</evidence>
<dbReference type="PANTHER" id="PTHR21621">
    <property type="entry name" value="RIBOSOMAL PROTEIN S6 MODIFICATION PROTEIN"/>
    <property type="match status" value="1"/>
</dbReference>
<keyword evidence="6 10" id="KW-0547">Nucleotide-binding</keyword>
<keyword evidence="9" id="KW-0464">Manganese</keyword>
<evidence type="ECO:0000259" key="11">
    <source>
        <dbReference type="PROSITE" id="PS50975"/>
    </source>
</evidence>
<comment type="pathway">
    <text evidence="10">Sulfur metabolism; glutathione biosynthesis; glutathione from L-cysteine and L-glutamate: step 2/2.</text>
</comment>
<evidence type="ECO:0000256" key="4">
    <source>
        <dbReference type="ARBA" id="ARBA00022684"/>
    </source>
</evidence>
<evidence type="ECO:0000256" key="3">
    <source>
        <dbReference type="ARBA" id="ARBA00022598"/>
    </source>
</evidence>
<name>A0A5E4PEP6_9COXI</name>
<dbReference type="InterPro" id="IPR011761">
    <property type="entry name" value="ATP-grasp"/>
</dbReference>
<dbReference type="SUPFAM" id="SSF52440">
    <property type="entry name" value="PreATP-grasp domain"/>
    <property type="match status" value="1"/>
</dbReference>
<dbReference type="InterPro" id="IPR004215">
    <property type="entry name" value="GSHS_N"/>
</dbReference>
<keyword evidence="5" id="KW-0479">Metal-binding</keyword>
<keyword evidence="8" id="KW-0460">Magnesium</keyword>
<sequence length="326" mass="37072">MVKSMRPDTQMTIQLGVVMDPISSIHYKKDSTLAMLFEAQERGWNLYYFEQQNLFLRDGAPFGYARQLRVAQDSGNWFELGEASFIPLSDLNIILMRKDPPFNEEYIYSTYILEHAQRRGVLVVNHPQSLRDANEKLFATYFPQCSPPTLVTQSSDLLRAFWKEMGDIVCKPLNTMGGASVFRLRENEVNASVIFETLTRNQTFYIMAQQFIPEIRDGDKRILMIDGEPVPHMLVRVPQGDDWRGNLAVGAKGIVRPLSERDRWICSQVGPVLRDLGLYFVGIDIIGDYLTEINVTSPTGIREIDAGAKTNVSAILMDALVKRLNQ</sequence>
<evidence type="ECO:0000313" key="13">
    <source>
        <dbReference type="Proteomes" id="UP000324194"/>
    </source>
</evidence>
<keyword evidence="7 10" id="KW-0067">ATP-binding</keyword>
<gene>
    <name evidence="10 12" type="primary">gshB</name>
    <name evidence="12" type="ORF">AQUSIP_03610</name>
</gene>
<dbReference type="Pfam" id="PF02955">
    <property type="entry name" value="GSH-S_ATP"/>
    <property type="match status" value="1"/>
</dbReference>
<dbReference type="UniPathway" id="UPA00142">
    <property type="reaction ID" value="UER00210"/>
</dbReference>
<dbReference type="SUPFAM" id="SSF56059">
    <property type="entry name" value="Glutathione synthetase ATP-binding domain-like"/>
    <property type="match status" value="1"/>
</dbReference>
<dbReference type="NCBIfam" id="NF003573">
    <property type="entry name" value="PRK05246.1"/>
    <property type="match status" value="1"/>
</dbReference>
<comment type="cofactor">
    <cofactor evidence="2">
        <name>Mg(2+)</name>
        <dbReference type="ChEBI" id="CHEBI:18420"/>
    </cofactor>
</comment>
<reference evidence="12 13" key="1">
    <citation type="submission" date="2019-08" db="EMBL/GenBank/DDBJ databases">
        <authorList>
            <person name="Guy L."/>
        </authorList>
    </citation>
    <scope>NUCLEOTIDE SEQUENCE [LARGE SCALE GENOMIC DNA]</scope>
    <source>
        <strain evidence="12 13">SGT-108</strain>
    </source>
</reference>